<gene>
    <name evidence="1" type="ordered locus">Cphamn1_0690</name>
</gene>
<sequence>MKYGNWIPLSKALVKELPTNRPFSKVEAAYSIQVDFDNNHWVSVAGYAKRWGWGRKKVMTFLREIGVCIDYPENTEFKQNQKGQIGVQKGNRNRTDREQINFINNKDISDRTNRSGVDQETIRNRSGDTTIKTSNTKTDIKTVNPGFSQAFIEKHWFRWTRLRKGGAYNNAEIESIALEQLYILSTGNESIAAQGLKTAITAQAQSFQWCFRNIDNVQSSSHDRTNSYQNSNQESNGQFGADNVQWLELHARTSSAEAWPKSH</sequence>
<dbReference type="HOGENOM" id="CLU_1056453_0_0_10"/>
<protein>
    <submittedName>
        <fullName evidence="1">Uncharacterized protein</fullName>
    </submittedName>
</protein>
<reference evidence="1" key="1">
    <citation type="submission" date="2008-06" db="EMBL/GenBank/DDBJ databases">
        <title>Complete sequence of Chlorobium phaeobacteroides BS1.</title>
        <authorList>
            <consortium name="US DOE Joint Genome Institute"/>
            <person name="Lucas S."/>
            <person name="Copeland A."/>
            <person name="Lapidus A."/>
            <person name="Glavina del Rio T."/>
            <person name="Dalin E."/>
            <person name="Tice H."/>
            <person name="Bruce D."/>
            <person name="Goodwin L."/>
            <person name="Pitluck S."/>
            <person name="Schmutz J."/>
            <person name="Larimer F."/>
            <person name="Land M."/>
            <person name="Hauser L."/>
            <person name="Kyrpides N."/>
            <person name="Ovchinnikova G."/>
            <person name="Li T."/>
            <person name="Liu Z."/>
            <person name="Zhao F."/>
            <person name="Overmann J."/>
            <person name="Bryant D.A."/>
            <person name="Richardson P."/>
        </authorList>
    </citation>
    <scope>NUCLEOTIDE SEQUENCE [LARGE SCALE GENOMIC DNA]</scope>
    <source>
        <strain evidence="1">BS1</strain>
    </source>
</reference>
<proteinExistence type="predicted"/>
<dbReference type="STRING" id="331678.Cphamn1_0690"/>
<dbReference type="KEGG" id="cpb:Cphamn1_0690"/>
<dbReference type="OrthoDB" id="597418at2"/>
<dbReference type="AlphaFoldDB" id="B3ENB8"/>
<dbReference type="EMBL" id="CP001101">
    <property type="protein sequence ID" value="ACE03648.1"/>
    <property type="molecule type" value="Genomic_DNA"/>
</dbReference>
<organism evidence="1">
    <name type="scientific">Chlorobium phaeobacteroides (strain BS1)</name>
    <dbReference type="NCBI Taxonomy" id="331678"/>
    <lineage>
        <taxon>Bacteria</taxon>
        <taxon>Pseudomonadati</taxon>
        <taxon>Chlorobiota</taxon>
        <taxon>Chlorobiia</taxon>
        <taxon>Chlorobiales</taxon>
        <taxon>Chlorobiaceae</taxon>
        <taxon>Chlorobium/Pelodictyon group</taxon>
        <taxon>Chlorobium</taxon>
    </lineage>
</organism>
<name>B3ENB8_CHLPB</name>
<evidence type="ECO:0000313" key="1">
    <source>
        <dbReference type="EMBL" id="ACE03648.1"/>
    </source>
</evidence>
<accession>B3ENB8</accession>